<gene>
    <name evidence="2" type="ORF">AAT19DRAFT_11923</name>
</gene>
<accession>A0A2T0AES3</accession>
<evidence type="ECO:0000313" key="2">
    <source>
        <dbReference type="EMBL" id="PRQ76505.1"/>
    </source>
</evidence>
<feature type="compositionally biased region" description="Basic and acidic residues" evidence="1">
    <location>
        <begin position="1"/>
        <end position="14"/>
    </location>
</feature>
<evidence type="ECO:0000313" key="3">
    <source>
        <dbReference type="Proteomes" id="UP000239560"/>
    </source>
</evidence>
<feature type="compositionally biased region" description="Basic and acidic residues" evidence="1">
    <location>
        <begin position="34"/>
        <end position="47"/>
    </location>
</feature>
<evidence type="ECO:0000256" key="1">
    <source>
        <dbReference type="SAM" id="MobiDB-lite"/>
    </source>
</evidence>
<organism evidence="2 3">
    <name type="scientific">Rhodotorula toruloides</name>
    <name type="common">Yeast</name>
    <name type="synonym">Rhodosporidium toruloides</name>
    <dbReference type="NCBI Taxonomy" id="5286"/>
    <lineage>
        <taxon>Eukaryota</taxon>
        <taxon>Fungi</taxon>
        <taxon>Dikarya</taxon>
        <taxon>Basidiomycota</taxon>
        <taxon>Pucciniomycotina</taxon>
        <taxon>Microbotryomycetes</taxon>
        <taxon>Sporidiobolales</taxon>
        <taxon>Sporidiobolaceae</taxon>
        <taxon>Rhodotorula</taxon>
    </lineage>
</organism>
<sequence>MRWGGERGKGKKAEPAAQAPNRAPPSSPACPSFRSDRWRRTFHEPRRTRPQTLSHPAPLSPPCSFSSPPSSLRSLVCQRVRPASSLAILPLGRQSTSSCTDWKHTDLEAGHLSVFPPLLPYSPPPPFWGRQMARAVDVPTNEPPSLRLCPSSHPDQPSLRLLACLPASLLLRSPSSNTSSPLPPLPVPPLSSFDLFSKPRYPAPGRHDPLNSFAALRRRALRPRQEVWLCHGDAASSRLISSAAHERRANQSCARSSV</sequence>
<name>A0A2T0AES3_RHOTO</name>
<proteinExistence type="predicted"/>
<dbReference type="Proteomes" id="UP000239560">
    <property type="component" value="Unassembled WGS sequence"/>
</dbReference>
<reference evidence="2 3" key="1">
    <citation type="journal article" date="2018" name="Elife">
        <title>Functional genomics of lipid metabolism in the oleaginous yeast Rhodosporidium toruloides.</title>
        <authorList>
            <person name="Coradetti S.T."/>
            <person name="Pinel D."/>
            <person name="Geiselman G."/>
            <person name="Ito M."/>
            <person name="Mondo S."/>
            <person name="Reilly M.C."/>
            <person name="Cheng Y.F."/>
            <person name="Bauer S."/>
            <person name="Grigoriev I."/>
            <person name="Gladden J.M."/>
            <person name="Simmons B.A."/>
            <person name="Brem R."/>
            <person name="Arkin A.P."/>
            <person name="Skerker J.M."/>
        </authorList>
    </citation>
    <scope>NUCLEOTIDE SEQUENCE [LARGE SCALE GENOMIC DNA]</scope>
    <source>
        <strain evidence="2 3">NBRC 0880</strain>
    </source>
</reference>
<comment type="caution">
    <text evidence="2">The sequence shown here is derived from an EMBL/GenBank/DDBJ whole genome shotgun (WGS) entry which is preliminary data.</text>
</comment>
<feature type="region of interest" description="Disordered" evidence="1">
    <location>
        <begin position="1"/>
        <end position="67"/>
    </location>
</feature>
<dbReference type="AlphaFoldDB" id="A0A2T0AES3"/>
<protein>
    <submittedName>
        <fullName evidence="2">Uncharacterized protein</fullName>
    </submittedName>
</protein>
<dbReference type="EMBL" id="LCTV02000002">
    <property type="protein sequence ID" value="PRQ76505.1"/>
    <property type="molecule type" value="Genomic_DNA"/>
</dbReference>